<proteinExistence type="predicted"/>
<reference evidence="2 3" key="1">
    <citation type="submission" date="2015-08" db="EMBL/GenBank/DDBJ databases">
        <title>Emmonsia species relationships and genome sequence.</title>
        <authorList>
            <person name="Cuomo C.A."/>
            <person name="Schwartz I.S."/>
            <person name="Kenyon C."/>
            <person name="De Hoog G.S."/>
            <person name="Govender N.P."/>
            <person name="Botha A."/>
            <person name="Moreno L."/>
            <person name="De Vries M."/>
            <person name="Munoz J.F."/>
            <person name="Stielow J.B."/>
        </authorList>
    </citation>
    <scope>NUCLEOTIDE SEQUENCE [LARGE SCALE GENOMIC DNA]</scope>
    <source>
        <strain evidence="2 3">EI222</strain>
    </source>
</reference>
<accession>A0A1J9QHY0</accession>
<protein>
    <submittedName>
        <fullName evidence="2">Uncharacterized protein</fullName>
    </submittedName>
</protein>
<sequence length="581" mass="64963">MNSKADVLTMSAAGKVDELDQLIEVDELQQALAAFENIPDEERSIFFFLHELERANQGPSLCPSQSNQVVSMKSKVGMAEAILDSQTTTTAPRRLEKARPRSKSATGIRPDVRNQSPVRNVHVQEPSAARPPVPPHRSATGKDNAFIPKSHAEKEPPRYVHRGGLDDSPEMELTHQVHRGITQAGMGGSYAERARRAVAPEIDIEGMYQELMYYRRATQHAFRESEYYKRVSGSLHKELEDCKKDLWEAQDEKKALGQQILDLGTVAEGVTDEVLRRIFQNTIGSAVEAHSRVFGKPTGDDAERLGKLLSPECTQLLQQFGRKYYHSLLASALFKETADAVGRKYVVGAASGILRLTRELGVDFDPRGSLTFLQVLEEILHLPSMGVPQREINVWRSSFVKLLQYLPEVKELANSSGAKANAESELSELVDEVWAKLELHITPGDKGRRGLQKLLKLQANLRLKICMSLASYELKFHQPGTQFNVSTMSIVDVTEGECEDDELHRLDSESCGRKLVVGYCFFPALYKWGNDRGFDNEKGHVVARATVLPVYEDDPFLQQQILDDTNQPPKLDDLPMANSQS</sequence>
<dbReference type="EMBL" id="LGTZ01000008">
    <property type="protein sequence ID" value="OJD28454.1"/>
    <property type="molecule type" value="Genomic_DNA"/>
</dbReference>
<dbReference type="VEuPathDB" id="FungiDB:ACJ73_00141"/>
<comment type="caution">
    <text evidence="2">The sequence shown here is derived from an EMBL/GenBank/DDBJ whole genome shotgun (WGS) entry which is preliminary data.</text>
</comment>
<dbReference type="AlphaFoldDB" id="A0A1J9QHY0"/>
<evidence type="ECO:0000313" key="3">
    <source>
        <dbReference type="Proteomes" id="UP000242791"/>
    </source>
</evidence>
<dbReference type="Proteomes" id="UP000242791">
    <property type="component" value="Unassembled WGS sequence"/>
</dbReference>
<name>A0A1J9QHY0_9EURO</name>
<gene>
    <name evidence="2" type="ORF">ACJ73_00141</name>
</gene>
<feature type="region of interest" description="Disordered" evidence="1">
    <location>
        <begin position="84"/>
        <end position="159"/>
    </location>
</feature>
<keyword evidence="3" id="KW-1185">Reference proteome</keyword>
<evidence type="ECO:0000256" key="1">
    <source>
        <dbReference type="SAM" id="MobiDB-lite"/>
    </source>
</evidence>
<evidence type="ECO:0000313" key="2">
    <source>
        <dbReference type="EMBL" id="OJD28454.1"/>
    </source>
</evidence>
<dbReference type="OrthoDB" id="5328813at2759"/>
<organism evidence="2 3">
    <name type="scientific">Blastomyces percursus</name>
    <dbReference type="NCBI Taxonomy" id="1658174"/>
    <lineage>
        <taxon>Eukaryota</taxon>
        <taxon>Fungi</taxon>
        <taxon>Dikarya</taxon>
        <taxon>Ascomycota</taxon>
        <taxon>Pezizomycotina</taxon>
        <taxon>Eurotiomycetes</taxon>
        <taxon>Eurotiomycetidae</taxon>
        <taxon>Onygenales</taxon>
        <taxon>Ajellomycetaceae</taxon>
        <taxon>Blastomyces</taxon>
    </lineage>
</organism>